<evidence type="ECO:0000313" key="2">
    <source>
        <dbReference type="Proteomes" id="UP000199169"/>
    </source>
</evidence>
<sequence length="139" mass="15473">MLLPLVANGLGALKNAHRGYFDAAIRQTFADSLDLDEAMQPDHEQANRWDYLLGHAPSGNVVAVEPHSAKQDEITTLINKRVAAREQMRGHLRDGARVAKWLWVASGKVHFANTEKTRLRLDQNGIEFVGTKVTAKHLP</sequence>
<evidence type="ECO:0000313" key="1">
    <source>
        <dbReference type="EMBL" id="SBT05636.1"/>
    </source>
</evidence>
<organism evidence="1 2">
    <name type="scientific">Candidatus Accumulibacter aalborgensis</name>
    <dbReference type="NCBI Taxonomy" id="1860102"/>
    <lineage>
        <taxon>Bacteria</taxon>
        <taxon>Pseudomonadati</taxon>
        <taxon>Pseudomonadota</taxon>
        <taxon>Betaproteobacteria</taxon>
        <taxon>Candidatus Accumulibacter</taxon>
    </lineage>
</organism>
<name>A0A1A8XLT7_9PROT</name>
<protein>
    <submittedName>
        <fullName evidence="1">Uncharacterized protein</fullName>
    </submittedName>
</protein>
<dbReference type="AlphaFoldDB" id="A0A1A8XLT7"/>
<keyword evidence="2" id="KW-1185">Reference proteome</keyword>
<gene>
    <name evidence="1" type="ORF">ACCAA_260018</name>
</gene>
<proteinExistence type="predicted"/>
<accession>A0A1A8XLT7</accession>
<dbReference type="EMBL" id="FLQX01000101">
    <property type="protein sequence ID" value="SBT05636.1"/>
    <property type="molecule type" value="Genomic_DNA"/>
</dbReference>
<dbReference type="RefSeq" id="WP_186406684.1">
    <property type="nucleotide sequence ID" value="NZ_FLQX01000101.1"/>
</dbReference>
<dbReference type="Proteomes" id="UP000199169">
    <property type="component" value="Unassembled WGS sequence"/>
</dbReference>
<reference evidence="1 2" key="1">
    <citation type="submission" date="2016-06" db="EMBL/GenBank/DDBJ databases">
        <authorList>
            <person name="Kjaerup R.B."/>
            <person name="Dalgaard T.S."/>
            <person name="Juul-Madsen H.R."/>
        </authorList>
    </citation>
    <scope>NUCLEOTIDE SEQUENCE [LARGE SCALE GENOMIC DNA]</scope>
    <source>
        <strain evidence="1">3</strain>
    </source>
</reference>